<feature type="compositionally biased region" description="Polar residues" evidence="7">
    <location>
        <begin position="410"/>
        <end position="430"/>
    </location>
</feature>
<feature type="compositionally biased region" description="Polar residues" evidence="7">
    <location>
        <begin position="82"/>
        <end position="97"/>
    </location>
</feature>
<feature type="region of interest" description="Disordered" evidence="7">
    <location>
        <begin position="323"/>
        <end position="353"/>
    </location>
</feature>
<comment type="caution">
    <text evidence="9">The sequence shown here is derived from an EMBL/GenBank/DDBJ whole genome shotgun (WGS) entry which is preliminary data.</text>
</comment>
<dbReference type="Proteomes" id="UP001279734">
    <property type="component" value="Unassembled WGS sequence"/>
</dbReference>
<keyword evidence="4" id="KW-0175">Coiled coil</keyword>
<feature type="region of interest" description="Disordered" evidence="7">
    <location>
        <begin position="66"/>
        <end position="97"/>
    </location>
</feature>
<dbReference type="GO" id="GO:0003700">
    <property type="term" value="F:DNA-binding transcription factor activity"/>
    <property type="evidence" value="ECO:0007669"/>
    <property type="project" value="InterPro"/>
</dbReference>
<keyword evidence="3" id="KW-0805">Transcription regulation</keyword>
<dbReference type="SUPFAM" id="SSF46689">
    <property type="entry name" value="Homeodomain-like"/>
    <property type="match status" value="1"/>
</dbReference>
<dbReference type="InterPro" id="IPR025756">
    <property type="entry name" value="Myb_CC_LHEQLE"/>
</dbReference>
<evidence type="ECO:0000256" key="6">
    <source>
        <dbReference type="ARBA" id="ARBA00023242"/>
    </source>
</evidence>
<keyword evidence="10" id="KW-1185">Reference proteome</keyword>
<dbReference type="GO" id="GO:0005634">
    <property type="term" value="C:nucleus"/>
    <property type="evidence" value="ECO:0007669"/>
    <property type="project" value="UniProtKB-SubCell"/>
</dbReference>
<dbReference type="FunFam" id="1.10.10.60:FF:000002">
    <property type="entry name" value="Myb family transcription factor"/>
    <property type="match status" value="1"/>
</dbReference>
<dbReference type="NCBIfam" id="TIGR01557">
    <property type="entry name" value="myb_SHAQKYF"/>
    <property type="match status" value="1"/>
</dbReference>
<comment type="similarity">
    <text evidence="2">Belongs to the MYB-CC family.</text>
</comment>
<evidence type="ECO:0000313" key="9">
    <source>
        <dbReference type="EMBL" id="GMH03888.1"/>
    </source>
</evidence>
<feature type="compositionally biased region" description="Basic and acidic residues" evidence="7">
    <location>
        <begin position="323"/>
        <end position="339"/>
    </location>
</feature>
<evidence type="ECO:0000256" key="5">
    <source>
        <dbReference type="ARBA" id="ARBA00023163"/>
    </source>
</evidence>
<accession>A0AAD3S3U4</accession>
<feature type="domain" description="HTH myb-type" evidence="8">
    <location>
        <begin position="261"/>
        <end position="321"/>
    </location>
</feature>
<dbReference type="PANTHER" id="PTHR31499">
    <property type="entry name" value="MYB FAMILY TRANSCRIPTION FACTOR PHL11"/>
    <property type="match status" value="1"/>
</dbReference>
<evidence type="ECO:0000256" key="1">
    <source>
        <dbReference type="ARBA" id="ARBA00004123"/>
    </source>
</evidence>
<dbReference type="InterPro" id="IPR017930">
    <property type="entry name" value="Myb_dom"/>
</dbReference>
<reference evidence="9" key="1">
    <citation type="submission" date="2023-05" db="EMBL/GenBank/DDBJ databases">
        <title>Nepenthes gracilis genome sequencing.</title>
        <authorList>
            <person name="Fukushima K."/>
        </authorList>
    </citation>
    <scope>NUCLEOTIDE SEQUENCE</scope>
    <source>
        <strain evidence="9">SING2019-196</strain>
    </source>
</reference>
<dbReference type="InterPro" id="IPR009057">
    <property type="entry name" value="Homeodomain-like_sf"/>
</dbReference>
<dbReference type="AlphaFoldDB" id="A0AAD3S3U4"/>
<evidence type="ECO:0000256" key="2">
    <source>
        <dbReference type="ARBA" id="ARBA00006783"/>
    </source>
</evidence>
<dbReference type="EMBL" id="BSYO01000004">
    <property type="protein sequence ID" value="GMH03888.1"/>
    <property type="molecule type" value="Genomic_DNA"/>
</dbReference>
<dbReference type="Gene3D" id="1.10.10.60">
    <property type="entry name" value="Homeodomain-like"/>
    <property type="match status" value="1"/>
</dbReference>
<dbReference type="InterPro" id="IPR001005">
    <property type="entry name" value="SANT/Myb"/>
</dbReference>
<name>A0AAD3S3U4_NEPGR</name>
<dbReference type="Pfam" id="PF14379">
    <property type="entry name" value="Myb_CC_LHEQLE"/>
    <property type="match status" value="1"/>
</dbReference>
<evidence type="ECO:0000313" key="10">
    <source>
        <dbReference type="Proteomes" id="UP001279734"/>
    </source>
</evidence>
<dbReference type="InterPro" id="IPR046955">
    <property type="entry name" value="PHR1-like"/>
</dbReference>
<evidence type="ECO:0000256" key="3">
    <source>
        <dbReference type="ARBA" id="ARBA00023015"/>
    </source>
</evidence>
<feature type="region of interest" description="Disordered" evidence="7">
    <location>
        <begin position="400"/>
        <end position="490"/>
    </location>
</feature>
<keyword evidence="5" id="KW-0804">Transcription</keyword>
<dbReference type="Pfam" id="PF00249">
    <property type="entry name" value="Myb_DNA-binding"/>
    <property type="match status" value="1"/>
</dbReference>
<evidence type="ECO:0000256" key="4">
    <source>
        <dbReference type="ARBA" id="ARBA00023054"/>
    </source>
</evidence>
<dbReference type="PROSITE" id="PS51294">
    <property type="entry name" value="HTH_MYB"/>
    <property type="match status" value="1"/>
</dbReference>
<evidence type="ECO:0000256" key="7">
    <source>
        <dbReference type="SAM" id="MobiDB-lite"/>
    </source>
</evidence>
<organism evidence="9 10">
    <name type="scientific">Nepenthes gracilis</name>
    <name type="common">Slender pitcher plant</name>
    <dbReference type="NCBI Taxonomy" id="150966"/>
    <lineage>
        <taxon>Eukaryota</taxon>
        <taxon>Viridiplantae</taxon>
        <taxon>Streptophyta</taxon>
        <taxon>Embryophyta</taxon>
        <taxon>Tracheophyta</taxon>
        <taxon>Spermatophyta</taxon>
        <taxon>Magnoliopsida</taxon>
        <taxon>eudicotyledons</taxon>
        <taxon>Gunneridae</taxon>
        <taxon>Pentapetalae</taxon>
        <taxon>Caryophyllales</taxon>
        <taxon>Nepenthaceae</taxon>
        <taxon>Nepenthes</taxon>
    </lineage>
</organism>
<proteinExistence type="inferred from homology"/>
<keyword evidence="6" id="KW-0539">Nucleus</keyword>
<comment type="subcellular location">
    <subcellularLocation>
        <location evidence="1">Nucleus</location>
    </subcellularLocation>
</comment>
<dbReference type="GO" id="GO:0003677">
    <property type="term" value="F:DNA binding"/>
    <property type="evidence" value="ECO:0007669"/>
    <property type="project" value="InterPro"/>
</dbReference>
<dbReference type="InterPro" id="IPR006447">
    <property type="entry name" value="Myb_dom_plants"/>
</dbReference>
<sequence length="490" mass="53486">MSPPSKESATLSDCKKGRAVHCTSESADDCSSDEAGHSSLSSESLSSCHLSLTQSVKFSLSNFLGESPKHPQRSCVEPGPKSTATSGSHAYPKSVSSRSPILCNSLKLSSSSSSETQRQLENLPSLPNLSVQHAVSAGSSAKFGLLLNDDLCNPYEQKCSSNLGEDFLNCPNCVPGGSINDMTCPNDSLALTEQLELQFLPDELHFAITDSGENPRIDEIYEQTQASFRPVSACNYHHTVAPAGDGAPALSIRNSHGSTAAAHKPRMRWTPGLHERFVEAVKQLDGAEKATPKAVLKLMNIEGLTIYHVKSHLQKYRISKYVSEKKEDKKTSSSKDKKTSSITIESDPRRNGSITEALRMQMEVQKQLREQLEVQRALQLRIENHARYLQMILEEQQKSDSVLISPKPLSPSTNMQSDLELHPSSSSITIDSAPKISESKTDSLSPQQLQPKHEADESSNLELQPCRIRPCLDTKSASSSGETVLDISLE</sequence>
<evidence type="ECO:0000259" key="8">
    <source>
        <dbReference type="PROSITE" id="PS51294"/>
    </source>
</evidence>
<gene>
    <name evidence="9" type="ORF">Nepgr_005727</name>
</gene>
<dbReference type="PANTHER" id="PTHR31499:SF80">
    <property type="entry name" value="HTH MYB-TYPE DOMAIN-CONTAINING PROTEIN"/>
    <property type="match status" value="1"/>
</dbReference>
<protein>
    <recommendedName>
        <fullName evidence="8">HTH myb-type domain-containing protein</fullName>
    </recommendedName>
</protein>